<sequence length="1356" mass="145380">MPSDDEGFEITGAKGPNVRPAPKPRRSARTKLPPIPKIPSPSRESFEVAAESSSAATKRASASPAAKRKRTSRSLGSESAAEQDELEEGPKRRYKKPFTSTKAPRSSPSKTTPKEKKEQKEAKPKKLSQAALLRNKTQELQDDEHFGKLPEATIKRIAKAHVERLYLIHRFRHGTTLREEFDVFGSKGNVYKVALAQNVECSCMDFALQRRPCKHILFVYIKVLRLAGHLPVYSRVRLSNSELETIFAEARMDPVAEAMAHKGVRRAWENAVGFDPNAASSSSSESMSGEEGKRIIPEEGDMCGVCYEDLEPGSTEGLEFCLKSCGRPIHSDCLQKWFDSRGFARTCIWCRAKWDGAAEARKDPHADGYGIGVGRHGSVVDERGNVLNLAAAAAAAAALEPADEPEPADAPEPAATDATTGWDQAPNSHSTASVLVSPRLESNSTLPPSSTFHRHTLCTRHGKRRNPAMASFLSQASSYFGRTNISVNYTIDESQSPAHCGLWKIFRATRNASSLAPAAGGSSSSSASKNTVSIWTHTFNTRGQVRQRITEQLKKEASSLTRLRHPCILEVVEPLEESRNDVTFATEQVFASLSEALVSDHRQDVQLDEVEIQKGLLQVARGLEFLHTAKMVHQNLSPDSILINAKGDWKLAGFSFLTPLELPGGGGKTPWTFPDYDPSLPPAMSRNFDYMAPEYALDEKLGPENDMYSLGCVVYAVHNKGSPPFRNRNSLPNLRGNADQLATTIGSQSWSRMGSDVLDVLSSLLTRFPAARLTAASFQQARYFNSILVSTLKFMERDSFAGRTKEERVQYLKGLLKILPQFSDRLLRRKVLPAVLELMTDRSLLPFILPNVFHISKNLSSLEFTNSVLPKLKPLFAVQDPPQNMLLLLDQIEPLFVPKTAPTTFREEVTPLLYAALEAENVLVQEKALRTVPRLAEILEYAHVKEVLFPKLASLFAKTKVLSVKVSCLICFHAMVGILDKYTLTEKLVPILARIKTKEPSVMVATLAVHESMAAKVDRETLATAIIPQLWIMSMGPLLNADQFGRFMKAVREMSTRVEKEHTAHLRDVKRMQEHTDSYTADARAGGPGANGAAGGVTGIGAGGEIDFATLVGQTKTARGADKAVADDPFGLADDFGALGGGSSGLGGGAGLVASDISPAVSSTPTPIGGLTPTHTGRSAPKPSTPSLLSSSTASSTASSVPALAPPPSFVRPPLSASSSSTSSRSAAPITSATIAPVNGSWNSVLQPSSSSVAKPAAATSTASGAAGGGGAGPNYNISLPPATGTGWNPASSSLSSSLAPAIEPAPPVSIAPTPAASVGPPGWGGSVLQPNKSAAVGGAGAKSTTDAWKDFDPFA</sequence>
<feature type="region of interest" description="Disordered" evidence="2">
    <location>
        <begin position="398"/>
        <end position="432"/>
    </location>
</feature>
<proteinExistence type="predicted"/>
<dbReference type="PROSITE" id="PS50011">
    <property type="entry name" value="PROTEIN_KINASE_DOM"/>
    <property type="match status" value="1"/>
</dbReference>
<evidence type="ECO:0000313" key="7">
    <source>
        <dbReference type="Proteomes" id="UP000019462"/>
    </source>
</evidence>
<dbReference type="PANTHER" id="PTHR12984:SF6">
    <property type="entry name" value="SCY1-LIKE PROTEIN 2"/>
    <property type="match status" value="1"/>
</dbReference>
<keyword evidence="1" id="KW-0479">Metal-binding</keyword>
<keyword evidence="1" id="KW-0863">Zinc-finger</keyword>
<dbReference type="OrthoDB" id="79687at2759"/>
<name>W3VPQ3_MOEAP</name>
<dbReference type="SUPFAM" id="SSF57850">
    <property type="entry name" value="RING/U-box"/>
    <property type="match status" value="1"/>
</dbReference>
<dbReference type="EMBL" id="AWNI01000009">
    <property type="protein sequence ID" value="ETS62746.1"/>
    <property type="molecule type" value="Genomic_DNA"/>
</dbReference>
<feature type="region of interest" description="Disordered" evidence="2">
    <location>
        <begin position="1162"/>
        <end position="1207"/>
    </location>
</feature>
<feature type="compositionally biased region" description="Low complexity" evidence="2">
    <location>
        <begin position="411"/>
        <end position="420"/>
    </location>
</feature>
<dbReference type="PANTHER" id="PTHR12984">
    <property type="entry name" value="SCY1-RELATED S/T PROTEIN KINASE-LIKE"/>
    <property type="match status" value="1"/>
</dbReference>
<dbReference type="GO" id="GO:0008270">
    <property type="term" value="F:zinc ion binding"/>
    <property type="evidence" value="ECO:0007669"/>
    <property type="project" value="UniProtKB-KW"/>
</dbReference>
<evidence type="ECO:0000256" key="1">
    <source>
        <dbReference type="PROSITE-ProRule" id="PRU00175"/>
    </source>
</evidence>
<feature type="compositionally biased region" description="Low complexity" evidence="2">
    <location>
        <begin position="1179"/>
        <end position="1203"/>
    </location>
</feature>
<dbReference type="PROSITE" id="PS50966">
    <property type="entry name" value="ZF_SWIM"/>
    <property type="match status" value="1"/>
</dbReference>
<dbReference type="Gene3D" id="3.30.200.20">
    <property type="entry name" value="Phosphorylase Kinase, domain 1"/>
    <property type="match status" value="1"/>
</dbReference>
<dbReference type="Gene3D" id="1.25.10.10">
    <property type="entry name" value="Leucine-rich Repeat Variant"/>
    <property type="match status" value="1"/>
</dbReference>
<feature type="compositionally biased region" description="Basic and acidic residues" evidence="2">
    <location>
        <begin position="112"/>
        <end position="124"/>
    </location>
</feature>
<protein>
    <submittedName>
        <fullName evidence="6">Other scy1 protein kinase</fullName>
    </submittedName>
</protein>
<accession>W3VPQ3</accession>
<feature type="compositionally biased region" description="Low complexity" evidence="2">
    <location>
        <begin position="99"/>
        <end position="111"/>
    </location>
</feature>
<comment type="caution">
    <text evidence="6">The sequence shown here is derived from an EMBL/GenBank/DDBJ whole genome shotgun (WGS) entry which is preliminary data.</text>
</comment>
<keyword evidence="7" id="KW-1185">Reference proteome</keyword>
<organism evidence="6 7">
    <name type="scientific">Moesziomyces aphidis</name>
    <name type="common">Pseudozyma aphidis</name>
    <dbReference type="NCBI Taxonomy" id="84754"/>
    <lineage>
        <taxon>Eukaryota</taxon>
        <taxon>Fungi</taxon>
        <taxon>Dikarya</taxon>
        <taxon>Basidiomycota</taxon>
        <taxon>Ustilaginomycotina</taxon>
        <taxon>Ustilaginomycetes</taxon>
        <taxon>Ustilaginales</taxon>
        <taxon>Ustilaginaceae</taxon>
        <taxon>Moesziomyces</taxon>
    </lineage>
</organism>
<evidence type="ECO:0000256" key="2">
    <source>
        <dbReference type="SAM" id="MobiDB-lite"/>
    </source>
</evidence>
<keyword evidence="6" id="KW-0418">Kinase</keyword>
<feature type="compositionally biased region" description="Polar residues" evidence="2">
    <location>
        <begin position="421"/>
        <end position="432"/>
    </location>
</feature>
<dbReference type="Pfam" id="PF00069">
    <property type="entry name" value="Pkinase"/>
    <property type="match status" value="1"/>
</dbReference>
<feature type="domain" description="Protein kinase" evidence="3">
    <location>
        <begin position="491"/>
        <end position="784"/>
    </location>
</feature>
<dbReference type="Proteomes" id="UP000019462">
    <property type="component" value="Unassembled WGS sequence"/>
</dbReference>
<feature type="domain" description="RING-type" evidence="4">
    <location>
        <begin position="303"/>
        <end position="351"/>
    </location>
</feature>
<evidence type="ECO:0000313" key="6">
    <source>
        <dbReference type="EMBL" id="ETS62746.1"/>
    </source>
</evidence>
<dbReference type="InterPro" id="IPR016024">
    <property type="entry name" value="ARM-type_fold"/>
</dbReference>
<feature type="compositionally biased region" description="Low complexity" evidence="2">
    <location>
        <begin position="47"/>
        <end position="65"/>
    </location>
</feature>
<dbReference type="GO" id="GO:0004672">
    <property type="term" value="F:protein kinase activity"/>
    <property type="evidence" value="ECO:0007669"/>
    <property type="project" value="InterPro"/>
</dbReference>
<dbReference type="InterPro" id="IPR000719">
    <property type="entry name" value="Prot_kinase_dom"/>
</dbReference>
<dbReference type="InterPro" id="IPR051177">
    <property type="entry name" value="CIK-Related_Protein"/>
</dbReference>
<feature type="domain" description="SWIM-type" evidence="5">
    <location>
        <begin position="191"/>
        <end position="224"/>
    </location>
</feature>
<dbReference type="Pfam" id="PF04434">
    <property type="entry name" value="SWIM"/>
    <property type="match status" value="1"/>
</dbReference>
<dbReference type="Gene3D" id="1.10.510.10">
    <property type="entry name" value="Transferase(Phosphotransferase) domain 1"/>
    <property type="match status" value="1"/>
</dbReference>
<dbReference type="InterPro" id="IPR011989">
    <property type="entry name" value="ARM-like"/>
</dbReference>
<dbReference type="SUPFAM" id="SSF48371">
    <property type="entry name" value="ARM repeat"/>
    <property type="match status" value="1"/>
</dbReference>
<dbReference type="Gene3D" id="3.30.40.10">
    <property type="entry name" value="Zinc/RING finger domain, C3HC4 (zinc finger)"/>
    <property type="match status" value="1"/>
</dbReference>
<dbReference type="PROSITE" id="PS50089">
    <property type="entry name" value="ZF_RING_2"/>
    <property type="match status" value="1"/>
</dbReference>
<dbReference type="InterPro" id="IPR013083">
    <property type="entry name" value="Znf_RING/FYVE/PHD"/>
</dbReference>
<dbReference type="HOGENOM" id="CLU_251417_0_0_1"/>
<dbReference type="SMART" id="SM00220">
    <property type="entry name" value="S_TKc"/>
    <property type="match status" value="1"/>
</dbReference>
<feature type="region of interest" description="Disordered" evidence="2">
    <location>
        <begin position="1313"/>
        <end position="1356"/>
    </location>
</feature>
<evidence type="ECO:0000259" key="3">
    <source>
        <dbReference type="PROSITE" id="PS50011"/>
    </source>
</evidence>
<evidence type="ECO:0000259" key="5">
    <source>
        <dbReference type="PROSITE" id="PS50966"/>
    </source>
</evidence>
<dbReference type="InterPro" id="IPR011009">
    <property type="entry name" value="Kinase-like_dom_sf"/>
</dbReference>
<dbReference type="InterPro" id="IPR007527">
    <property type="entry name" value="Znf_SWIM"/>
</dbReference>
<dbReference type="InterPro" id="IPR001841">
    <property type="entry name" value="Znf_RING"/>
</dbReference>
<feature type="region of interest" description="Disordered" evidence="2">
    <location>
        <begin position="1"/>
        <end position="130"/>
    </location>
</feature>
<evidence type="ECO:0000259" key="4">
    <source>
        <dbReference type="PROSITE" id="PS50089"/>
    </source>
</evidence>
<keyword evidence="6" id="KW-0808">Transferase</keyword>
<dbReference type="SUPFAM" id="SSF56112">
    <property type="entry name" value="Protein kinase-like (PK-like)"/>
    <property type="match status" value="1"/>
</dbReference>
<gene>
    <name evidence="6" type="ORF">PaG_02485</name>
</gene>
<keyword evidence="1" id="KW-0862">Zinc</keyword>
<dbReference type="GO" id="GO:0005524">
    <property type="term" value="F:ATP binding"/>
    <property type="evidence" value="ECO:0007669"/>
    <property type="project" value="InterPro"/>
</dbReference>
<reference evidence="6 7" key="1">
    <citation type="journal article" date="2014" name="Genome Announc.">
        <title>Genome sequence of the basidiomycetous fungus Pseudozyma aphidis DSM70725, an efficient producer of biosurfactant mannosylerythritol lipids.</title>
        <authorList>
            <person name="Lorenz S."/>
            <person name="Guenther M."/>
            <person name="Grumaz C."/>
            <person name="Rupp S."/>
            <person name="Zibek S."/>
            <person name="Sohn K."/>
        </authorList>
    </citation>
    <scope>NUCLEOTIDE SEQUENCE [LARGE SCALE GENOMIC DNA]</scope>
    <source>
        <strain evidence="7">ATCC 32657 / CBS 517.83 / DSM 70725 / JCM 10318 / NBRC 10182 / NRRL Y-7954 / St-0401</strain>
    </source>
</reference>
<dbReference type="CDD" id="cd14011">
    <property type="entry name" value="PK_SCY1_like"/>
    <property type="match status" value="1"/>
</dbReference>